<accession>A0A1V0B8L7</accession>
<protein>
    <recommendedName>
        <fullName evidence="3">DUF4238 domain-containing protein</fullName>
    </recommendedName>
</protein>
<sequence length="417" mass="47566">MVDLVGGCLEAAVAISVIIKNLWYVVIKPSIHFTVMCLRELLRMPEKKNQHLVPACYLKNFIADVSYEKKVNPNFTSGIYVNDKNLTAGWKLRSIRHKTLVKSYFYNLPEDDSKQPVIESYLSKVEGVYPKVFDEIRKGRTRNENMSFMSYFVTLQLMRVEAFVEIFQGAWDKIAEWMDAFEGKDNYQSALKDVAKRLLVSTDLGHVIHPHATIIYNSTKFPFVTSDNPVVRRQVNITDALRVIPKRYLLEMEDESTEVAFFFFPLSPNIAYLSCEMLKGQESLHFSDIDLENIFYLNYFSIVDSYSKVYSSVREPIKGGEQLSKILSSESGLIVKIYTQSKRIISVGSIKSDANSVVTLKVEDLEGIKQIKEGEQVKLMEVLEDGVSIRGMRECKASSVNYTNGEVVIESNIKLNT</sequence>
<dbReference type="STRING" id="1931241.BVH74_16610"/>
<evidence type="ECO:0000313" key="2">
    <source>
        <dbReference type="Proteomes" id="UP000243488"/>
    </source>
</evidence>
<evidence type="ECO:0000313" key="1">
    <source>
        <dbReference type="EMBL" id="AQZ96273.1"/>
    </source>
</evidence>
<reference evidence="1 2" key="1">
    <citation type="submission" date="2017-03" db="EMBL/GenBank/DDBJ databases">
        <title>Complete genome sequence of the novel DNRA strain Pseudomonas sp. S-6-2 isolated from Chinese polluted river sediment. Journal of Biotechnology.</title>
        <authorList>
            <person name="Li J."/>
            <person name="Xiang F."/>
            <person name="Wang L."/>
            <person name="Xi L."/>
            <person name="Liu J."/>
        </authorList>
    </citation>
    <scope>NUCLEOTIDE SEQUENCE [LARGE SCALE GENOMIC DNA]</scope>
    <source>
        <strain evidence="1 2">S-6-2</strain>
    </source>
</reference>
<dbReference type="InterPro" id="IPR025332">
    <property type="entry name" value="DUF4238"/>
</dbReference>
<dbReference type="Pfam" id="PF14022">
    <property type="entry name" value="DUF4238"/>
    <property type="match status" value="1"/>
</dbReference>
<dbReference type="KEGG" id="ppha:BVH74_16610"/>
<dbReference type="AlphaFoldDB" id="A0A1V0B8L7"/>
<dbReference type="EMBL" id="CP020100">
    <property type="protein sequence ID" value="AQZ96273.1"/>
    <property type="molecule type" value="Genomic_DNA"/>
</dbReference>
<name>A0A1V0B8L7_9GAMM</name>
<proteinExistence type="predicted"/>
<organism evidence="1 2">
    <name type="scientific">Halopseudomonas phragmitis</name>
    <dbReference type="NCBI Taxonomy" id="1931241"/>
    <lineage>
        <taxon>Bacteria</taxon>
        <taxon>Pseudomonadati</taxon>
        <taxon>Pseudomonadota</taxon>
        <taxon>Gammaproteobacteria</taxon>
        <taxon>Pseudomonadales</taxon>
        <taxon>Pseudomonadaceae</taxon>
        <taxon>Halopseudomonas</taxon>
    </lineage>
</organism>
<keyword evidence="2" id="KW-1185">Reference proteome</keyword>
<gene>
    <name evidence="1" type="ORF">BVH74_16610</name>
</gene>
<dbReference type="Proteomes" id="UP000243488">
    <property type="component" value="Chromosome"/>
</dbReference>
<evidence type="ECO:0008006" key="3">
    <source>
        <dbReference type="Google" id="ProtNLM"/>
    </source>
</evidence>